<keyword evidence="2" id="KW-1185">Reference proteome</keyword>
<proteinExistence type="predicted"/>
<gene>
    <name evidence="1" type="ORF">RMCB_0106</name>
</gene>
<protein>
    <submittedName>
        <fullName evidence="1">Uncharacterized protein</fullName>
    </submittedName>
</protein>
<sequence>MGRTGPGPEREEITVLKRIAIAGAVALGATLANVSGVAHADDILVVGYDGVEEFYYTEADCRADGPNVHLQINDHAYPYWYCRIGDDRGDNVHWYLWNSDTPN</sequence>
<dbReference type="EMBL" id="BCSX01000002">
    <property type="protein sequence ID" value="GAS86010.1"/>
    <property type="molecule type" value="Genomic_DNA"/>
</dbReference>
<comment type="caution">
    <text evidence="1">The sequence shown here is derived from an EMBL/GenBank/DDBJ whole genome shotgun (WGS) entry which is preliminary data.</text>
</comment>
<accession>A0A117I3W6</accession>
<reference evidence="2" key="1">
    <citation type="journal article" date="2016" name="Genome Announc.">
        <title>Draft Genome Sequences of Five Rapidly Growing Mycobacterium Species, M. thermoresistibile, M. fortuitum subsp. acetamidolyticum, M. canariasense, M. brisbanense, and M. novocastrense.</title>
        <authorList>
            <person name="Katahira K."/>
            <person name="Ogura Y."/>
            <person name="Gotoh Y."/>
            <person name="Hayashi T."/>
        </authorList>
    </citation>
    <scope>NUCLEOTIDE SEQUENCE [LARGE SCALE GENOMIC DNA]</scope>
    <source>
        <strain evidence="2">JCM15654</strain>
    </source>
</reference>
<reference evidence="2" key="2">
    <citation type="submission" date="2016-02" db="EMBL/GenBank/DDBJ databases">
        <title>Draft genome sequence of five rapidly growing Mycobacterium species.</title>
        <authorList>
            <person name="Katahira K."/>
            <person name="Gotou Y."/>
            <person name="Iida K."/>
            <person name="Ogura Y."/>
            <person name="Hayashi T."/>
        </authorList>
    </citation>
    <scope>NUCLEOTIDE SEQUENCE [LARGE SCALE GENOMIC DNA]</scope>
    <source>
        <strain evidence="2">JCM15654</strain>
    </source>
</reference>
<dbReference type="AlphaFoldDB" id="A0A117I3W6"/>
<evidence type="ECO:0000313" key="2">
    <source>
        <dbReference type="Proteomes" id="UP000069620"/>
    </source>
</evidence>
<dbReference type="Proteomes" id="UP000069620">
    <property type="component" value="Unassembled WGS sequence"/>
</dbReference>
<name>A0A117I3W6_9MYCO</name>
<organism evidence="1 2">
    <name type="scientific">Mycolicibacterium brisbanense</name>
    <dbReference type="NCBI Taxonomy" id="146020"/>
    <lineage>
        <taxon>Bacteria</taxon>
        <taxon>Bacillati</taxon>
        <taxon>Actinomycetota</taxon>
        <taxon>Actinomycetes</taxon>
        <taxon>Mycobacteriales</taxon>
        <taxon>Mycobacteriaceae</taxon>
        <taxon>Mycolicibacterium</taxon>
    </lineage>
</organism>
<evidence type="ECO:0000313" key="1">
    <source>
        <dbReference type="EMBL" id="GAS86010.1"/>
    </source>
</evidence>